<gene>
    <name evidence="4" type="ORF">LOTGIDRAFT_235867</name>
</gene>
<organism evidence="4 5">
    <name type="scientific">Lottia gigantea</name>
    <name type="common">Giant owl limpet</name>
    <dbReference type="NCBI Taxonomy" id="225164"/>
    <lineage>
        <taxon>Eukaryota</taxon>
        <taxon>Metazoa</taxon>
        <taxon>Spiralia</taxon>
        <taxon>Lophotrochozoa</taxon>
        <taxon>Mollusca</taxon>
        <taxon>Gastropoda</taxon>
        <taxon>Patellogastropoda</taxon>
        <taxon>Lottioidea</taxon>
        <taxon>Lottiidae</taxon>
        <taxon>Lottia</taxon>
    </lineage>
</organism>
<feature type="domain" description="C-type lectin" evidence="3">
    <location>
        <begin position="39"/>
        <end position="170"/>
    </location>
</feature>
<evidence type="ECO:0000313" key="5">
    <source>
        <dbReference type="Proteomes" id="UP000030746"/>
    </source>
</evidence>
<reference evidence="4 5" key="1">
    <citation type="journal article" date="2013" name="Nature">
        <title>Insights into bilaterian evolution from three spiralian genomes.</title>
        <authorList>
            <person name="Simakov O."/>
            <person name="Marletaz F."/>
            <person name="Cho S.J."/>
            <person name="Edsinger-Gonzales E."/>
            <person name="Havlak P."/>
            <person name="Hellsten U."/>
            <person name="Kuo D.H."/>
            <person name="Larsson T."/>
            <person name="Lv J."/>
            <person name="Arendt D."/>
            <person name="Savage R."/>
            <person name="Osoegawa K."/>
            <person name="de Jong P."/>
            <person name="Grimwood J."/>
            <person name="Chapman J.A."/>
            <person name="Shapiro H."/>
            <person name="Aerts A."/>
            <person name="Otillar R.P."/>
            <person name="Terry A.Y."/>
            <person name="Boore J.L."/>
            <person name="Grigoriev I.V."/>
            <person name="Lindberg D.R."/>
            <person name="Seaver E.C."/>
            <person name="Weisblat D.A."/>
            <person name="Putnam N.H."/>
            <person name="Rokhsar D.S."/>
        </authorList>
    </citation>
    <scope>NUCLEOTIDE SEQUENCE [LARGE SCALE GENOMIC DNA]</scope>
</reference>
<dbReference type="CTD" id="20249992"/>
<proteinExistence type="predicted"/>
<dbReference type="KEGG" id="lgi:LOTGIDRAFT_235867"/>
<dbReference type="GeneID" id="20249992"/>
<evidence type="ECO:0000259" key="3">
    <source>
        <dbReference type="PROSITE" id="PS50041"/>
    </source>
</evidence>
<dbReference type="InterPro" id="IPR050111">
    <property type="entry name" value="C-type_lectin/snaclec_domain"/>
</dbReference>
<dbReference type="Pfam" id="PF00059">
    <property type="entry name" value="Lectin_C"/>
    <property type="match status" value="1"/>
</dbReference>
<dbReference type="SUPFAM" id="SSF56436">
    <property type="entry name" value="C-type lectin-like"/>
    <property type="match status" value="1"/>
</dbReference>
<accession>V3ZRN0</accession>
<evidence type="ECO:0000313" key="4">
    <source>
        <dbReference type="EMBL" id="ESO85210.1"/>
    </source>
</evidence>
<dbReference type="PANTHER" id="PTHR22803">
    <property type="entry name" value="MANNOSE, PHOSPHOLIPASE, LECTIN RECEPTOR RELATED"/>
    <property type="match status" value="1"/>
</dbReference>
<feature type="signal peptide" evidence="2">
    <location>
        <begin position="1"/>
        <end position="20"/>
    </location>
</feature>
<feature type="chain" id="PRO_5004717976" description="C-type lectin domain-containing protein" evidence="2">
    <location>
        <begin position="21"/>
        <end position="361"/>
    </location>
</feature>
<name>V3ZRN0_LOTGI</name>
<dbReference type="AlphaFoldDB" id="V3ZRN0"/>
<dbReference type="CDD" id="cd00037">
    <property type="entry name" value="CLECT"/>
    <property type="match status" value="1"/>
</dbReference>
<keyword evidence="2" id="KW-0732">Signal</keyword>
<keyword evidence="1" id="KW-0472">Membrane</keyword>
<evidence type="ECO:0000256" key="1">
    <source>
        <dbReference type="SAM" id="Phobius"/>
    </source>
</evidence>
<evidence type="ECO:0000256" key="2">
    <source>
        <dbReference type="SAM" id="SignalP"/>
    </source>
</evidence>
<dbReference type="Gene3D" id="3.10.100.10">
    <property type="entry name" value="Mannose-Binding Protein A, subunit A"/>
    <property type="match status" value="1"/>
</dbReference>
<dbReference type="PROSITE" id="PS50041">
    <property type="entry name" value="C_TYPE_LECTIN_2"/>
    <property type="match status" value="1"/>
</dbReference>
<keyword evidence="1" id="KW-0812">Transmembrane</keyword>
<sequence length="361" mass="41472">MAARFILILWCMHLLKFVDCIDLSQCDGILQESEPVFKHGEYCYMFDTDQLYWDQAQAACRSRGGNLIQLLDSQTQRFTMSTAHSIGWGRKVIWIGASDRVREGNWVWVNGEKVDYKNWARGAPKKSRKRRFLLDDISEVIPDYPATVSDCVVMDIKRHGQWLDMPCHYKNIKHEFICQFELKHPTSPTTQTTGASTRKKITLTTTTAFETTSKLHETDQTTEEITTTNSSAEFHITIISYNTSYNISNVVNDTYDNDRQIDNNNHVQNNFREKIGLITGLTVLGVIVILVLSSVMVVRRKMKSKQKIELKDVIAFNNTVYNNGDEASDTPEDLTNTEVHIYHIPDEFNDKDVITNERIVS</sequence>
<dbReference type="InterPro" id="IPR001304">
    <property type="entry name" value="C-type_lectin-like"/>
</dbReference>
<dbReference type="Proteomes" id="UP000030746">
    <property type="component" value="Unassembled WGS sequence"/>
</dbReference>
<dbReference type="RefSeq" id="XP_009064126.1">
    <property type="nucleotide sequence ID" value="XM_009065878.1"/>
</dbReference>
<protein>
    <recommendedName>
        <fullName evidence="3">C-type lectin domain-containing protein</fullName>
    </recommendedName>
</protein>
<keyword evidence="5" id="KW-1185">Reference proteome</keyword>
<dbReference type="STRING" id="225164.V3ZRN0"/>
<dbReference type="HOGENOM" id="CLU_767891_0_0_1"/>
<dbReference type="OrthoDB" id="6050186at2759"/>
<dbReference type="EMBL" id="KB203301">
    <property type="protein sequence ID" value="ESO85210.1"/>
    <property type="molecule type" value="Genomic_DNA"/>
</dbReference>
<keyword evidence="1" id="KW-1133">Transmembrane helix</keyword>
<feature type="transmembrane region" description="Helical" evidence="1">
    <location>
        <begin position="275"/>
        <end position="298"/>
    </location>
</feature>
<dbReference type="InterPro" id="IPR016186">
    <property type="entry name" value="C-type_lectin-like/link_sf"/>
</dbReference>
<dbReference type="SMART" id="SM00034">
    <property type="entry name" value="CLECT"/>
    <property type="match status" value="1"/>
</dbReference>
<dbReference type="InterPro" id="IPR016187">
    <property type="entry name" value="CTDL_fold"/>
</dbReference>